<sequence>MEAQRYRSRRFILRKPRARAELAAAARLQGWAYVGERPGGAGKMHITILETAFPGISVWYFEQEDPAFCGVTVDSTLGPDAIETVATLVQGMLVPWMLTELLDEMDNASDRILALRRAGLGAPDEADPAFLARFSSAAADPDPAVRTAAIYAMTDTGWQECGPVMGEMARTDSERAVREFAGRAVEVLPAMRPKGRPVPVSVPDLFPEGANDLYRIAMQELAKVIDGPGSSRADRDSAGD</sequence>
<accession>A0ABP7V661</accession>
<evidence type="ECO:0000313" key="2">
    <source>
        <dbReference type="Proteomes" id="UP001500683"/>
    </source>
</evidence>
<evidence type="ECO:0000313" key="1">
    <source>
        <dbReference type="EMBL" id="GAA4060381.1"/>
    </source>
</evidence>
<reference evidence="2" key="1">
    <citation type="journal article" date="2019" name="Int. J. Syst. Evol. Microbiol.">
        <title>The Global Catalogue of Microorganisms (GCM) 10K type strain sequencing project: providing services to taxonomists for standard genome sequencing and annotation.</title>
        <authorList>
            <consortium name="The Broad Institute Genomics Platform"/>
            <consortium name="The Broad Institute Genome Sequencing Center for Infectious Disease"/>
            <person name="Wu L."/>
            <person name="Ma J."/>
        </authorList>
    </citation>
    <scope>NUCLEOTIDE SEQUENCE [LARGE SCALE GENOMIC DNA]</scope>
    <source>
        <strain evidence="2">JCM 16702</strain>
    </source>
</reference>
<gene>
    <name evidence="1" type="ORF">GCM10022214_11380</name>
</gene>
<dbReference type="InterPro" id="IPR016024">
    <property type="entry name" value="ARM-type_fold"/>
</dbReference>
<protein>
    <recommendedName>
        <fullName evidence="3">HEAT repeat domain-containing protein</fullName>
    </recommendedName>
</protein>
<proteinExistence type="predicted"/>
<organism evidence="1 2">
    <name type="scientific">Actinomadura miaoliensis</name>
    <dbReference type="NCBI Taxonomy" id="430685"/>
    <lineage>
        <taxon>Bacteria</taxon>
        <taxon>Bacillati</taxon>
        <taxon>Actinomycetota</taxon>
        <taxon>Actinomycetes</taxon>
        <taxon>Streptosporangiales</taxon>
        <taxon>Thermomonosporaceae</taxon>
        <taxon>Actinomadura</taxon>
    </lineage>
</organism>
<dbReference type="SUPFAM" id="SSF48371">
    <property type="entry name" value="ARM repeat"/>
    <property type="match status" value="1"/>
</dbReference>
<name>A0ABP7V661_9ACTN</name>
<dbReference type="Gene3D" id="1.25.10.10">
    <property type="entry name" value="Leucine-rich Repeat Variant"/>
    <property type="match status" value="1"/>
</dbReference>
<keyword evidence="2" id="KW-1185">Reference proteome</keyword>
<dbReference type="Proteomes" id="UP001500683">
    <property type="component" value="Unassembled WGS sequence"/>
</dbReference>
<evidence type="ECO:0008006" key="3">
    <source>
        <dbReference type="Google" id="ProtNLM"/>
    </source>
</evidence>
<dbReference type="InterPro" id="IPR011989">
    <property type="entry name" value="ARM-like"/>
</dbReference>
<comment type="caution">
    <text evidence="1">The sequence shown here is derived from an EMBL/GenBank/DDBJ whole genome shotgun (WGS) entry which is preliminary data.</text>
</comment>
<dbReference type="EMBL" id="BAAAZG010000002">
    <property type="protein sequence ID" value="GAA4060381.1"/>
    <property type="molecule type" value="Genomic_DNA"/>
</dbReference>